<keyword evidence="4 13" id="KW-0812">Transmembrane</keyword>
<evidence type="ECO:0000313" key="17">
    <source>
        <dbReference type="EMBL" id="NXQ64550.1"/>
    </source>
</evidence>
<dbReference type="InterPro" id="IPR011527">
    <property type="entry name" value="ABC1_TM_dom"/>
</dbReference>
<gene>
    <name evidence="17" type="primary">Abcc2</name>
    <name evidence="17" type="ORF">ANTMIN_R00115</name>
</gene>
<feature type="transmembrane region" description="Helical" evidence="13">
    <location>
        <begin position="73"/>
        <end position="106"/>
    </location>
</feature>
<name>A0A7L2ET46_ANTMN</name>
<dbReference type="FunFam" id="3.40.50.300:FF:000074">
    <property type="entry name" value="Multidrug resistance-associated protein 5 isoform 1"/>
    <property type="match status" value="1"/>
</dbReference>
<dbReference type="PROSITE" id="PS00211">
    <property type="entry name" value="ABC_TRANSPORTER_1"/>
    <property type="match status" value="1"/>
</dbReference>
<dbReference type="FunFam" id="1.20.1560.10:FF:000001">
    <property type="entry name" value="ATP-binding cassette subfamily C member 1"/>
    <property type="match status" value="1"/>
</dbReference>
<proteinExistence type="inferred from homology"/>
<keyword evidence="10 13" id="KW-0472">Membrane</keyword>
<dbReference type="AlphaFoldDB" id="A0A7L2ET46"/>
<dbReference type="SUPFAM" id="SSF90123">
    <property type="entry name" value="ABC transporter transmembrane region"/>
    <property type="match status" value="1"/>
</dbReference>
<dbReference type="InterPro" id="IPR027417">
    <property type="entry name" value="P-loop_NTPase"/>
</dbReference>
<comment type="caution">
    <text evidence="17">The sequence shown here is derived from an EMBL/GenBank/DDBJ whole genome shotgun (WGS) entry which is preliminary data.</text>
</comment>
<dbReference type="GO" id="GO:0016887">
    <property type="term" value="F:ATP hydrolysis activity"/>
    <property type="evidence" value="ECO:0007669"/>
    <property type="project" value="InterPro"/>
</dbReference>
<comment type="similarity">
    <text evidence="2">Belongs to the ABC transporter superfamily. ABCC family. Conjugate transporter (TC 3.A.1.208) subfamily.</text>
</comment>
<dbReference type="InterPro" id="IPR036640">
    <property type="entry name" value="ABC1_TM_sf"/>
</dbReference>
<dbReference type="Pfam" id="PF00664">
    <property type="entry name" value="ABC_membrane"/>
    <property type="match status" value="1"/>
</dbReference>
<sequence>LFLLFATMLSVQGTMRASRVMHQQLLSNILRAPMSFFDTTPTGRIVNRFAKDIFTVDETIPMSFRSWLSCFMAIISTLIVICLATPFFAVVIVPLSVFYCFVLSFYVSTSRQLRRLDSVTRSPIYSHFGETVSGLSVIRAYGHQERFLKRNEITMDVNQKSVYSWIISNRWLAIRLEFVGSLVVFFSALLAVIAKGTLEGGIVGLSVSSALNVTQTLNWLVRTSSELETNIVAVERVHEYMKVKNEDLSCRKGTKADSLSDGKGRKAHQTKMESICPVFYSPGSWSKNLLPQVGVVGRTGAGKSSLTNCLFRVLEAAGGKIIIDDVDIATIGLHDLRNSLTIIPQDPVLFTGTLRMNLDPFDHYSDEEVWKALELAHLKAYVQGLPEGLLHLVSEGGENLSVGQRQLVCLARALLRKAKILILDEATAAVDLETDHLIQTTIRSEFADCTVLTIAHRLHTIMDSNRVMVLHAGQIVEFDSPEELLMKQGIFSAMAKDAGITVTESTTL</sequence>
<evidence type="ECO:0000256" key="7">
    <source>
        <dbReference type="ARBA" id="ARBA00022840"/>
    </source>
</evidence>
<protein>
    <recommendedName>
        <fullName evidence="11">ABC-type glutathione-S-conjugate transporter</fullName>
        <ecNumber evidence="11">7.6.2.3</ecNumber>
    </recommendedName>
</protein>
<accession>A0A7L2ET46</accession>
<feature type="non-terminal residue" evidence="17">
    <location>
        <position position="508"/>
    </location>
</feature>
<dbReference type="PANTHER" id="PTHR24223:SF176">
    <property type="entry name" value="ATP-BINDING CASSETTE SUB-FAMILY C MEMBER 2"/>
    <property type="match status" value="1"/>
</dbReference>
<dbReference type="CDD" id="cd03244">
    <property type="entry name" value="ABCC_MRP_domain2"/>
    <property type="match status" value="1"/>
</dbReference>
<keyword evidence="5" id="KW-0677">Repeat</keyword>
<dbReference type="PROSITE" id="PS50929">
    <property type="entry name" value="ABC_TM1F"/>
    <property type="match status" value="1"/>
</dbReference>
<dbReference type="InterPro" id="IPR003593">
    <property type="entry name" value="AAA+_ATPase"/>
</dbReference>
<evidence type="ECO:0000259" key="16">
    <source>
        <dbReference type="PROSITE" id="PS50929"/>
    </source>
</evidence>
<evidence type="ECO:0000256" key="2">
    <source>
        <dbReference type="ARBA" id="ARBA00009726"/>
    </source>
</evidence>
<feature type="transmembrane region" description="Helical" evidence="13">
    <location>
        <begin position="172"/>
        <end position="194"/>
    </location>
</feature>
<evidence type="ECO:0000256" key="13">
    <source>
        <dbReference type="SAM" id="Phobius"/>
    </source>
</evidence>
<dbReference type="InterPro" id="IPR050173">
    <property type="entry name" value="ABC_transporter_C-like"/>
</dbReference>
<dbReference type="Pfam" id="PF00005">
    <property type="entry name" value="ABC_tran"/>
    <property type="match status" value="1"/>
</dbReference>
<feature type="domain" description="ABC transmembrane type-1" evidence="16">
    <location>
        <begin position="1"/>
        <end position="229"/>
    </location>
</feature>
<dbReference type="SUPFAM" id="SSF52540">
    <property type="entry name" value="P-loop containing nucleoside triphosphate hydrolases"/>
    <property type="match status" value="1"/>
</dbReference>
<dbReference type="InterPro" id="IPR003439">
    <property type="entry name" value="ABC_transporter-like_ATP-bd"/>
</dbReference>
<keyword evidence="7" id="KW-0067">ATP-binding</keyword>
<dbReference type="GO" id="GO:0015431">
    <property type="term" value="F:ABC-type glutathione S-conjugate transporter activity"/>
    <property type="evidence" value="ECO:0007669"/>
    <property type="project" value="UniProtKB-EC"/>
</dbReference>
<dbReference type="EC" id="7.6.2.3" evidence="11"/>
<evidence type="ECO:0000256" key="10">
    <source>
        <dbReference type="ARBA" id="ARBA00023136"/>
    </source>
</evidence>
<keyword evidence="9 13" id="KW-1133">Transmembrane helix</keyword>
<dbReference type="Gene3D" id="1.20.1560.10">
    <property type="entry name" value="ABC transporter type 1, transmembrane domain"/>
    <property type="match status" value="1"/>
</dbReference>
<dbReference type="SMART" id="SM00382">
    <property type="entry name" value="AAA"/>
    <property type="match status" value="1"/>
</dbReference>
<evidence type="ECO:0000256" key="4">
    <source>
        <dbReference type="ARBA" id="ARBA00022692"/>
    </source>
</evidence>
<feature type="non-terminal residue" evidence="17">
    <location>
        <position position="1"/>
    </location>
</feature>
<evidence type="ECO:0000313" key="18">
    <source>
        <dbReference type="Proteomes" id="UP000554720"/>
    </source>
</evidence>
<evidence type="ECO:0000256" key="6">
    <source>
        <dbReference type="ARBA" id="ARBA00022741"/>
    </source>
</evidence>
<keyword evidence="8" id="KW-1278">Translocase</keyword>
<keyword evidence="6" id="KW-0547">Nucleotide-binding</keyword>
<keyword evidence="3" id="KW-0813">Transport</keyword>
<evidence type="ECO:0000259" key="15">
    <source>
        <dbReference type="PROSITE" id="PS50893"/>
    </source>
</evidence>
<dbReference type="CDD" id="cd18603">
    <property type="entry name" value="ABC_6TM_MRP1_2_3_6_D2_like"/>
    <property type="match status" value="1"/>
</dbReference>
<organism evidence="17 18">
    <name type="scientific">Anthoscopus minutus</name>
    <name type="common">Southern penduline-tit</name>
    <dbReference type="NCBI Taxonomy" id="156561"/>
    <lineage>
        <taxon>Eukaryota</taxon>
        <taxon>Metazoa</taxon>
        <taxon>Chordata</taxon>
        <taxon>Craniata</taxon>
        <taxon>Vertebrata</taxon>
        <taxon>Euteleostomi</taxon>
        <taxon>Archelosauria</taxon>
        <taxon>Archosauria</taxon>
        <taxon>Dinosauria</taxon>
        <taxon>Saurischia</taxon>
        <taxon>Theropoda</taxon>
        <taxon>Coelurosauria</taxon>
        <taxon>Aves</taxon>
        <taxon>Neognathae</taxon>
        <taxon>Neoaves</taxon>
        <taxon>Telluraves</taxon>
        <taxon>Australaves</taxon>
        <taxon>Passeriformes</taxon>
        <taxon>Paridae</taxon>
        <taxon>Anthoscopus</taxon>
    </lineage>
</organism>
<keyword evidence="14" id="KW-0732">Signal</keyword>
<dbReference type="GO" id="GO:0016324">
    <property type="term" value="C:apical plasma membrane"/>
    <property type="evidence" value="ECO:0007669"/>
    <property type="project" value="TreeGrafter"/>
</dbReference>
<feature type="chain" id="PRO_5029661660" description="ABC-type glutathione-S-conjugate transporter" evidence="14">
    <location>
        <begin position="18"/>
        <end position="508"/>
    </location>
</feature>
<evidence type="ECO:0000256" key="14">
    <source>
        <dbReference type="SAM" id="SignalP"/>
    </source>
</evidence>
<evidence type="ECO:0000256" key="11">
    <source>
        <dbReference type="ARBA" id="ARBA00024220"/>
    </source>
</evidence>
<evidence type="ECO:0000256" key="8">
    <source>
        <dbReference type="ARBA" id="ARBA00022967"/>
    </source>
</evidence>
<comment type="catalytic activity">
    <reaction evidence="12">
        <text>leukotriene C4(in) + ATP + H2O = leukotriene C4(out) + ADP + phosphate + H(+)</text>
        <dbReference type="Rhea" id="RHEA:38963"/>
        <dbReference type="ChEBI" id="CHEBI:15377"/>
        <dbReference type="ChEBI" id="CHEBI:15378"/>
        <dbReference type="ChEBI" id="CHEBI:30616"/>
        <dbReference type="ChEBI" id="CHEBI:43474"/>
        <dbReference type="ChEBI" id="CHEBI:57973"/>
        <dbReference type="ChEBI" id="CHEBI:456216"/>
    </reaction>
    <physiologicalReaction direction="left-to-right" evidence="12">
        <dbReference type="Rhea" id="RHEA:38964"/>
    </physiologicalReaction>
</comment>
<dbReference type="GO" id="GO:0012505">
    <property type="term" value="C:endomembrane system"/>
    <property type="evidence" value="ECO:0007669"/>
    <property type="project" value="UniProtKB-SubCell"/>
</dbReference>
<keyword evidence="18" id="KW-1185">Reference proteome</keyword>
<feature type="signal peptide" evidence="14">
    <location>
        <begin position="1"/>
        <end position="17"/>
    </location>
</feature>
<dbReference type="Gene3D" id="3.40.50.300">
    <property type="entry name" value="P-loop containing nucleotide triphosphate hydrolases"/>
    <property type="match status" value="1"/>
</dbReference>
<feature type="domain" description="ABC transporter" evidence="15">
    <location>
        <begin position="243"/>
        <end position="497"/>
    </location>
</feature>
<evidence type="ECO:0000256" key="12">
    <source>
        <dbReference type="ARBA" id="ARBA00047523"/>
    </source>
</evidence>
<dbReference type="PANTHER" id="PTHR24223">
    <property type="entry name" value="ATP-BINDING CASSETTE SUB-FAMILY C"/>
    <property type="match status" value="1"/>
</dbReference>
<dbReference type="PROSITE" id="PS50893">
    <property type="entry name" value="ABC_TRANSPORTER_2"/>
    <property type="match status" value="1"/>
</dbReference>
<evidence type="ECO:0000256" key="9">
    <source>
        <dbReference type="ARBA" id="ARBA00022989"/>
    </source>
</evidence>
<dbReference type="EMBL" id="VWYI01048768">
    <property type="protein sequence ID" value="NXQ64550.1"/>
    <property type="molecule type" value="Genomic_DNA"/>
</dbReference>
<evidence type="ECO:0000256" key="3">
    <source>
        <dbReference type="ARBA" id="ARBA00022448"/>
    </source>
</evidence>
<evidence type="ECO:0000256" key="5">
    <source>
        <dbReference type="ARBA" id="ARBA00022737"/>
    </source>
</evidence>
<evidence type="ECO:0000256" key="1">
    <source>
        <dbReference type="ARBA" id="ARBA00004127"/>
    </source>
</evidence>
<comment type="subcellular location">
    <subcellularLocation>
        <location evidence="1">Endomembrane system</location>
        <topology evidence="1">Multi-pass membrane protein</topology>
    </subcellularLocation>
</comment>
<dbReference type="InterPro" id="IPR017871">
    <property type="entry name" value="ABC_transporter-like_CS"/>
</dbReference>
<dbReference type="OrthoDB" id="6500128at2759"/>
<reference evidence="17 18" key="1">
    <citation type="submission" date="2019-09" db="EMBL/GenBank/DDBJ databases">
        <title>Bird 10,000 Genomes (B10K) Project - Family phase.</title>
        <authorList>
            <person name="Zhang G."/>
        </authorList>
    </citation>
    <scope>NUCLEOTIDE SEQUENCE [LARGE SCALE GENOMIC DNA]</scope>
    <source>
        <strain evidence="17">B10K-DU-011-42</strain>
        <tissue evidence="17">Muscle</tissue>
    </source>
</reference>
<dbReference type="GO" id="GO:0005524">
    <property type="term" value="F:ATP binding"/>
    <property type="evidence" value="ECO:0007669"/>
    <property type="project" value="UniProtKB-KW"/>
</dbReference>
<dbReference type="Proteomes" id="UP000554720">
    <property type="component" value="Unassembled WGS sequence"/>
</dbReference>